<protein>
    <recommendedName>
        <fullName evidence="3">PSII 6.1 kDa protein</fullName>
    </recommendedName>
</protein>
<reference evidence="2" key="1">
    <citation type="submission" date="2021-01" db="EMBL/GenBank/DDBJ databases">
        <authorList>
            <person name="Corre E."/>
            <person name="Pelletier E."/>
            <person name="Niang G."/>
            <person name="Scheremetjew M."/>
            <person name="Finn R."/>
            <person name="Kale V."/>
            <person name="Holt S."/>
            <person name="Cochrane G."/>
            <person name="Meng A."/>
            <person name="Brown T."/>
            <person name="Cohen L."/>
        </authorList>
    </citation>
    <scope>NUCLEOTIDE SEQUENCE</scope>
    <source>
        <strain evidence="2">CCMP1661</strain>
    </source>
</reference>
<accession>A0A7S2UZS1</accession>
<feature type="chain" id="PRO_5030801714" description="PSII 6.1 kDa protein" evidence="1">
    <location>
        <begin position="18"/>
        <end position="121"/>
    </location>
</feature>
<organism evidence="2">
    <name type="scientific">Fibrocapsa japonica</name>
    <dbReference type="NCBI Taxonomy" id="94617"/>
    <lineage>
        <taxon>Eukaryota</taxon>
        <taxon>Sar</taxon>
        <taxon>Stramenopiles</taxon>
        <taxon>Ochrophyta</taxon>
        <taxon>Raphidophyceae</taxon>
        <taxon>Chattonellales</taxon>
        <taxon>Chattonellaceae</taxon>
        <taxon>Fibrocapsa</taxon>
    </lineage>
</organism>
<dbReference type="CDD" id="cd23696">
    <property type="entry name" value="PsbW"/>
    <property type="match status" value="1"/>
</dbReference>
<proteinExistence type="predicted"/>
<keyword evidence="1" id="KW-0732">Signal</keyword>
<feature type="signal peptide" evidence="1">
    <location>
        <begin position="1"/>
        <end position="17"/>
    </location>
</feature>
<name>A0A7S2UZS1_9STRA</name>
<sequence>MFSRILCFALLVATAAAFVAPNAGMHAVSTRASAMPTLSMSAMDNDNKVMKALTAASVPVLTSLPAFATEGTNEILGIDDQQLLLVLCLVHWSVAALWFNWQSQNEDDGDFFGEIDNRRQS</sequence>
<evidence type="ECO:0008006" key="3">
    <source>
        <dbReference type="Google" id="ProtNLM"/>
    </source>
</evidence>
<evidence type="ECO:0000256" key="1">
    <source>
        <dbReference type="SAM" id="SignalP"/>
    </source>
</evidence>
<dbReference type="AlphaFoldDB" id="A0A7S2UZS1"/>
<dbReference type="EMBL" id="HBHR01013217">
    <property type="protein sequence ID" value="CAD9864538.1"/>
    <property type="molecule type" value="Transcribed_RNA"/>
</dbReference>
<evidence type="ECO:0000313" key="2">
    <source>
        <dbReference type="EMBL" id="CAD9864538.1"/>
    </source>
</evidence>
<gene>
    <name evidence="2" type="ORF">FJAP1339_LOCUS6511</name>
</gene>